<dbReference type="SMART" id="SM00860">
    <property type="entry name" value="SMI1_KNR4"/>
    <property type="match status" value="1"/>
</dbReference>
<dbReference type="EMBL" id="WOFH01000001">
    <property type="protein sequence ID" value="MUN35536.1"/>
    <property type="molecule type" value="Genomic_DNA"/>
</dbReference>
<dbReference type="Proteomes" id="UP000432015">
    <property type="component" value="Unassembled WGS sequence"/>
</dbReference>
<dbReference type="AlphaFoldDB" id="A0A7K1KUB1"/>
<dbReference type="SUPFAM" id="SSF160631">
    <property type="entry name" value="SMI1/KNR4-like"/>
    <property type="match status" value="1"/>
</dbReference>
<dbReference type="InterPro" id="IPR018958">
    <property type="entry name" value="Knr4/Smi1-like_dom"/>
</dbReference>
<reference evidence="2 3" key="1">
    <citation type="submission" date="2019-11" db="EMBL/GenBank/DDBJ databases">
        <authorList>
            <person name="Cao P."/>
        </authorList>
    </citation>
    <scope>NUCLEOTIDE SEQUENCE [LARGE SCALE GENOMIC DNA]</scope>
    <source>
        <strain evidence="2 3">NEAU-AAG5</strain>
    </source>
</reference>
<dbReference type="Gene3D" id="3.40.1580.10">
    <property type="entry name" value="SMI1/KNR4-like"/>
    <property type="match status" value="1"/>
</dbReference>
<evidence type="ECO:0000259" key="1">
    <source>
        <dbReference type="SMART" id="SM00860"/>
    </source>
</evidence>
<evidence type="ECO:0000313" key="2">
    <source>
        <dbReference type="EMBL" id="MUN35536.1"/>
    </source>
</evidence>
<dbReference type="Pfam" id="PF09346">
    <property type="entry name" value="SMI1_KNR4"/>
    <property type="match status" value="1"/>
</dbReference>
<comment type="caution">
    <text evidence="2">The sequence shown here is derived from an EMBL/GenBank/DDBJ whole genome shotgun (WGS) entry which is preliminary data.</text>
</comment>
<dbReference type="InterPro" id="IPR037883">
    <property type="entry name" value="Knr4/Smi1-like_sf"/>
</dbReference>
<evidence type="ECO:0000313" key="3">
    <source>
        <dbReference type="Proteomes" id="UP000432015"/>
    </source>
</evidence>
<keyword evidence="3" id="KW-1185">Reference proteome</keyword>
<sequence>MPGARHRCQPRYVLTNLTRCVPGAGGRRAPRSLVSEANAIVIRVTDHDELLIRVAERAMRQTGGDLSCATPEQVKEAEAVLGFALPPLLARLYREVGNGGFGPDHQFLPLIGSEGRTVVSAYREEQTPGQWPTGVLPVLDWGCGMYAAVDCTDAEAPVLLFEPNAVDDDWSHAWFQDADSLADWLRTWLADAGWYVEEAMDSDDFSGPQPWSQAERRLA</sequence>
<protein>
    <submittedName>
        <fullName evidence="2">SMI1/KNR4 family protein</fullName>
    </submittedName>
</protein>
<organism evidence="2 3">
    <name type="scientific">Actinomadura litoris</name>
    <dbReference type="NCBI Taxonomy" id="2678616"/>
    <lineage>
        <taxon>Bacteria</taxon>
        <taxon>Bacillati</taxon>
        <taxon>Actinomycetota</taxon>
        <taxon>Actinomycetes</taxon>
        <taxon>Streptosporangiales</taxon>
        <taxon>Thermomonosporaceae</taxon>
        <taxon>Actinomadura</taxon>
    </lineage>
</organism>
<name>A0A7K1KUB1_9ACTN</name>
<accession>A0A7K1KUB1</accession>
<gene>
    <name evidence="2" type="ORF">GNZ18_02835</name>
</gene>
<feature type="domain" description="Knr4/Smi1-like" evidence="1">
    <location>
        <begin position="68"/>
        <end position="187"/>
    </location>
</feature>
<proteinExistence type="predicted"/>